<protein>
    <submittedName>
        <fullName evidence="1">Pyridine nucleotide-disulfide oxidoreductase</fullName>
    </submittedName>
</protein>
<evidence type="ECO:0000313" key="2">
    <source>
        <dbReference type="Proteomes" id="UP000652176"/>
    </source>
</evidence>
<dbReference type="Proteomes" id="UP000652176">
    <property type="component" value="Unassembled WGS sequence"/>
</dbReference>
<sequence length="1216" mass="134909">MTQKLNNRDLTQLTLGIPGFAYKDLYDAKRLADLLTVFDQSVQQHDAALFADITAYRACGGEGMKPEDISELLVKMAPLVGTFVARLFNVSDVRDQQIDNIHGEFDAVFVYRTEIVGNLSKLFKGQTIEGWDIAALRTQLDGLLTATDRQDLFQADQELAVSQLGADLWRLSQQTELSDADVAHLKDQLSGYDSPAALVAGLLDIVCRWSFAAKQDPELQTLVAKWLSFKIPEKTNLENLVEHDTVAKNGYGVWACDDHHHRRRDGFALTDKRFKQRQALYEIDHCIYCHDRDNDSCSKGIKNKKDGSFKANHLGSLMTGCPLEEKISEMHVVKRQGDNIGALAMIIIDNPMCPGTGHRICNDCMRGCIYQKTEAVNIPQIETNVLTDVLFMPWGFEIYSLLTRWNPLNVKRSSALPYNGKNVLVAGMGPAGYTLSHYLLNEGFGVVGIDALKIEPLPLHLTGDRDNVPMPIMDFQSLYEDLDKRVLLGFGGVAEYGITVRWDKNFLKVIYLTLLRRNAFKCYGGVRFGGTITIDEAWEMGFDHIAIASGAGKPTVIDLKNNLIRGIRKASDFLMGLQLTGAAKKSSLANLQVRLPAGVIGGGLTAIDTTTELLAYYPGQVSKILHRYEKLVAKYGEATVRGRYDGEELEILEEFLAHGRVIEQERERAAAAGETPNFLPFLKQWGGVTLFYRKGIKDSPAYRQNHEEIHEALSEGIYLAEGMSPLEAIEDQYGHLQAVRFEKLTEEDGKWRKTDEVEVKLRGLFIAAGTAPNTIYQSEHPGTFVMDRKFYKRHEPEWLQGQTELVATTDETQVKVGKPAPFTSYHSNGRYITFYGDNHPVYAGNVVKAMASAKDGYPYIVKLFADQIASQDATQQAQRDAQLTDLQDRLDATFRAHVVEVNRLTPTIIEVVIKAPAAAKHFEPGQFYRVQNYESLAPVVEGTTLAAEGLALTGAWVDKEKGLVSLIALEMGSSSRLCATWKVGDPLVLMGVTGAPTEIPTGKTVLLLGGGLGNAVLFSIGKAMRNAGNKVLYFAGYRNSEDLFKVPEIEEASDVIVWAVDDRPGNEAIPVTRPQDKTFVGNIVEAMVSYATGKLGETGLRLQDVEHLIVIGSDRMMAAVKAARFAALKPYLKEGHEAVGSINSPMQCMMKGVCAQCLCKHVDPESGEESFMYSCYNQDQALDYVDFPNLAARLRQNTVQEKLSSLWLTYLLEAER</sequence>
<organism evidence="1 2">
    <name type="scientific">Methylomonas albis</name>
    <dbReference type="NCBI Taxonomy" id="1854563"/>
    <lineage>
        <taxon>Bacteria</taxon>
        <taxon>Pseudomonadati</taxon>
        <taxon>Pseudomonadota</taxon>
        <taxon>Gammaproteobacteria</taxon>
        <taxon>Methylococcales</taxon>
        <taxon>Methylococcaceae</taxon>
        <taxon>Methylomonas</taxon>
    </lineage>
</organism>
<dbReference type="EMBL" id="JACXSS010000001">
    <property type="protein sequence ID" value="MBD9358117.1"/>
    <property type="molecule type" value="Genomic_DNA"/>
</dbReference>
<name>A0ABR9D868_9GAMM</name>
<dbReference type="InterPro" id="IPR017938">
    <property type="entry name" value="Riboflavin_synthase-like_b-brl"/>
</dbReference>
<gene>
    <name evidence="1" type="ORF">IE877_19945</name>
</gene>
<dbReference type="PANTHER" id="PTHR43513:SF3">
    <property type="entry name" value="DIHYDROOROTATE DEHYDROGENASE B (NAD(+)), ELECTRON TRANSFER SUBUNIT-RELATED"/>
    <property type="match status" value="1"/>
</dbReference>
<evidence type="ECO:0000313" key="1">
    <source>
        <dbReference type="EMBL" id="MBD9358117.1"/>
    </source>
</evidence>
<comment type="caution">
    <text evidence="1">The sequence shown here is derived from an EMBL/GenBank/DDBJ whole genome shotgun (WGS) entry which is preliminary data.</text>
</comment>
<dbReference type="SUPFAM" id="SSF51971">
    <property type="entry name" value="Nucleotide-binding domain"/>
    <property type="match status" value="1"/>
</dbReference>
<dbReference type="PANTHER" id="PTHR43513">
    <property type="entry name" value="DIHYDROOROTATE DEHYDROGENASE B (NAD(+)), ELECTRON TRANSFER SUBUNIT"/>
    <property type="match status" value="1"/>
</dbReference>
<dbReference type="InterPro" id="IPR036188">
    <property type="entry name" value="FAD/NAD-bd_sf"/>
</dbReference>
<dbReference type="Gene3D" id="3.50.50.60">
    <property type="entry name" value="FAD/NAD(P)-binding domain"/>
    <property type="match status" value="1"/>
</dbReference>
<dbReference type="InterPro" id="IPR050353">
    <property type="entry name" value="PyrK_electron_transfer"/>
</dbReference>
<dbReference type="CDD" id="cd06192">
    <property type="entry name" value="DHOD_e_trans_like"/>
    <property type="match status" value="1"/>
</dbReference>
<dbReference type="SUPFAM" id="SSF63380">
    <property type="entry name" value="Riboflavin synthase domain-like"/>
    <property type="match status" value="1"/>
</dbReference>
<accession>A0ABR9D868</accession>
<dbReference type="RefSeq" id="WP_192376352.1">
    <property type="nucleotide sequence ID" value="NZ_CAJHIV010000001.1"/>
</dbReference>
<dbReference type="Gene3D" id="1.10.1060.10">
    <property type="entry name" value="Alpha-helical ferredoxin"/>
    <property type="match status" value="1"/>
</dbReference>
<reference evidence="1 2" key="1">
    <citation type="submission" date="2020-09" db="EMBL/GenBank/DDBJ databases">
        <title>Methylomonas albis sp. nov. and Methylomonas fluvii sp. nov.: Two cold-adapted methanotrophs from the River Elbe and an amended description of Methylovulum psychrotolerans strain Eb1.</title>
        <authorList>
            <person name="Bussmann I.K."/>
            <person name="Klings K.-W."/>
            <person name="Warnstedt J."/>
            <person name="Hoppert M."/>
            <person name="Saborowski A."/>
            <person name="Horn F."/>
            <person name="Liebner S."/>
        </authorList>
    </citation>
    <scope>NUCLEOTIDE SEQUENCE [LARGE SCALE GENOMIC DNA]</scope>
    <source>
        <strain evidence="1 2">EbA</strain>
    </source>
</reference>
<dbReference type="InterPro" id="IPR039261">
    <property type="entry name" value="FNR_nucleotide-bd"/>
</dbReference>
<keyword evidence="2" id="KW-1185">Reference proteome</keyword>
<dbReference type="InterPro" id="IPR009051">
    <property type="entry name" value="Helical_ferredxn"/>
</dbReference>
<dbReference type="Gene3D" id="3.40.50.80">
    <property type="entry name" value="Nucleotide-binding domain of ferredoxin-NADP reductase (FNR) module"/>
    <property type="match status" value="1"/>
</dbReference>
<dbReference type="SUPFAM" id="SSF52343">
    <property type="entry name" value="Ferredoxin reductase-like, C-terminal NADP-linked domain"/>
    <property type="match status" value="1"/>
</dbReference>
<proteinExistence type="predicted"/>
<dbReference type="Gene3D" id="2.40.30.10">
    <property type="entry name" value="Translation factors"/>
    <property type="match status" value="1"/>
</dbReference>